<proteinExistence type="predicted"/>
<dbReference type="InterPro" id="IPR013154">
    <property type="entry name" value="ADH-like_N"/>
</dbReference>
<dbReference type="STRING" id="670482.SAMN04488542_106167"/>
<protein>
    <recommendedName>
        <fullName evidence="2">Alcohol dehydrogenase-like N-terminal domain-containing protein</fullName>
    </recommendedName>
</protein>
<dbReference type="InterPro" id="IPR051603">
    <property type="entry name" value="Zinc-ADH_QOR/CCCR"/>
</dbReference>
<keyword evidence="1" id="KW-0521">NADP</keyword>
<dbReference type="InterPro" id="IPR011032">
    <property type="entry name" value="GroES-like_sf"/>
</dbReference>
<dbReference type="EMBL" id="FNBG01000006">
    <property type="protein sequence ID" value="SDF17128.1"/>
    <property type="molecule type" value="Genomic_DNA"/>
</dbReference>
<evidence type="ECO:0000259" key="2">
    <source>
        <dbReference type="Pfam" id="PF08240"/>
    </source>
</evidence>
<keyword evidence="4" id="KW-1185">Reference proteome</keyword>
<evidence type="ECO:0000256" key="1">
    <source>
        <dbReference type="ARBA" id="ARBA00022857"/>
    </source>
</evidence>
<dbReference type="Proteomes" id="UP000198972">
    <property type="component" value="Unassembled WGS sequence"/>
</dbReference>
<dbReference type="Gene3D" id="3.40.50.720">
    <property type="entry name" value="NAD(P)-binding Rossmann-like Domain"/>
    <property type="match status" value="1"/>
</dbReference>
<name>A0A1G7IWY0_9BACL</name>
<dbReference type="SUPFAM" id="SSF50129">
    <property type="entry name" value="GroES-like"/>
    <property type="match status" value="1"/>
</dbReference>
<organism evidence="3 4">
    <name type="scientific">Fontibacillus panacisegetis</name>
    <dbReference type="NCBI Taxonomy" id="670482"/>
    <lineage>
        <taxon>Bacteria</taxon>
        <taxon>Bacillati</taxon>
        <taxon>Bacillota</taxon>
        <taxon>Bacilli</taxon>
        <taxon>Bacillales</taxon>
        <taxon>Paenibacillaceae</taxon>
        <taxon>Fontibacillus</taxon>
    </lineage>
</organism>
<gene>
    <name evidence="3" type="ORF">SAMN04488542_106167</name>
</gene>
<reference evidence="3 4" key="1">
    <citation type="submission" date="2016-10" db="EMBL/GenBank/DDBJ databases">
        <authorList>
            <person name="de Groot N.N."/>
        </authorList>
    </citation>
    <scope>NUCLEOTIDE SEQUENCE [LARGE SCALE GENOMIC DNA]</scope>
    <source>
        <strain evidence="3 4">DSM 28129</strain>
    </source>
</reference>
<evidence type="ECO:0000313" key="3">
    <source>
        <dbReference type="EMBL" id="SDF17128.1"/>
    </source>
</evidence>
<feature type="domain" description="Alcohol dehydrogenase-like N-terminal" evidence="2">
    <location>
        <begin position="10"/>
        <end position="64"/>
    </location>
</feature>
<accession>A0A1G7IWY0</accession>
<dbReference type="PANTHER" id="PTHR44154">
    <property type="entry name" value="QUINONE OXIDOREDUCTASE"/>
    <property type="match status" value="1"/>
</dbReference>
<dbReference type="Gene3D" id="3.90.180.10">
    <property type="entry name" value="Medium-chain alcohol dehydrogenases, catalytic domain"/>
    <property type="match status" value="1"/>
</dbReference>
<sequence>MLGLASEKKRVLGLEVAGTIDAVGKNVNQFKAGNRVYYLRSINNLDGGFAEYSRTTTHTASKLPREIPFGVAAMVPAAGFTAYQAVIQKLRPLPIILIHGGAGEVGGYAIQLAKIILRA</sequence>
<dbReference type="Pfam" id="PF08240">
    <property type="entry name" value="ADH_N"/>
    <property type="match status" value="1"/>
</dbReference>
<dbReference type="AlphaFoldDB" id="A0A1G7IWY0"/>
<evidence type="ECO:0000313" key="4">
    <source>
        <dbReference type="Proteomes" id="UP000198972"/>
    </source>
</evidence>
<dbReference type="PANTHER" id="PTHR44154:SF1">
    <property type="entry name" value="QUINONE OXIDOREDUCTASE"/>
    <property type="match status" value="1"/>
</dbReference>